<evidence type="ECO:0000313" key="8">
    <source>
        <dbReference type="Proteomes" id="UP000075321"/>
    </source>
</evidence>
<evidence type="ECO:0000256" key="2">
    <source>
        <dbReference type="ARBA" id="ARBA00022692"/>
    </source>
</evidence>
<feature type="transmembrane region" description="Helical" evidence="5">
    <location>
        <begin position="148"/>
        <end position="167"/>
    </location>
</feature>
<feature type="transmembrane region" description="Helical" evidence="5">
    <location>
        <begin position="85"/>
        <end position="110"/>
    </location>
</feature>
<evidence type="ECO:0000256" key="1">
    <source>
        <dbReference type="ARBA" id="ARBA00004141"/>
    </source>
</evidence>
<dbReference type="PANTHER" id="PTHR32322:SF2">
    <property type="entry name" value="EAMA DOMAIN-CONTAINING PROTEIN"/>
    <property type="match status" value="1"/>
</dbReference>
<dbReference type="InterPro" id="IPR050638">
    <property type="entry name" value="AA-Vitamin_Transporters"/>
</dbReference>
<dbReference type="EMBL" id="LTAZ01000007">
    <property type="protein sequence ID" value="KYH25192.1"/>
    <property type="molecule type" value="Genomic_DNA"/>
</dbReference>
<evidence type="ECO:0000256" key="3">
    <source>
        <dbReference type="ARBA" id="ARBA00022989"/>
    </source>
</evidence>
<protein>
    <submittedName>
        <fullName evidence="7">Putative DMT superfamily transporter inner membrane protein</fullName>
    </submittedName>
</protein>
<accession>A0A151ACF9</accession>
<dbReference type="OrthoDB" id="17861at2157"/>
<feature type="transmembrane region" description="Helical" evidence="5">
    <location>
        <begin position="210"/>
        <end position="231"/>
    </location>
</feature>
<feature type="transmembrane region" description="Helical" evidence="5">
    <location>
        <begin position="26"/>
        <end position="46"/>
    </location>
</feature>
<dbReference type="RefSeq" id="WP_066383735.1">
    <property type="nucleotide sequence ID" value="NZ_LTAZ01000007.1"/>
</dbReference>
<reference evidence="7 8" key="1">
    <citation type="submission" date="2016-02" db="EMBL/GenBank/DDBJ databases">
        <title>Genome sequence of Halalkalicoccus paucihalophilus DSM 24557.</title>
        <authorList>
            <person name="Poehlein A."/>
            <person name="Daniel R."/>
        </authorList>
    </citation>
    <scope>NUCLEOTIDE SEQUENCE [LARGE SCALE GENOMIC DNA]</scope>
    <source>
        <strain evidence="7 8">DSM 24557</strain>
    </source>
</reference>
<dbReference type="Pfam" id="PF00892">
    <property type="entry name" value="EamA"/>
    <property type="match status" value="2"/>
</dbReference>
<organism evidence="7 8">
    <name type="scientific">Halalkalicoccus paucihalophilus</name>
    <dbReference type="NCBI Taxonomy" id="1008153"/>
    <lineage>
        <taxon>Archaea</taxon>
        <taxon>Methanobacteriati</taxon>
        <taxon>Methanobacteriota</taxon>
        <taxon>Stenosarchaea group</taxon>
        <taxon>Halobacteria</taxon>
        <taxon>Halobacteriales</taxon>
        <taxon>Halococcaceae</taxon>
        <taxon>Halalkalicoccus</taxon>
    </lineage>
</organism>
<evidence type="ECO:0000256" key="5">
    <source>
        <dbReference type="SAM" id="Phobius"/>
    </source>
</evidence>
<proteinExistence type="predicted"/>
<gene>
    <name evidence="7" type="ORF">HAPAU_27760</name>
</gene>
<dbReference type="PANTHER" id="PTHR32322">
    <property type="entry name" value="INNER MEMBRANE TRANSPORTER"/>
    <property type="match status" value="1"/>
</dbReference>
<feature type="domain" description="EamA" evidence="6">
    <location>
        <begin position="2"/>
        <end position="134"/>
    </location>
</feature>
<evidence type="ECO:0000256" key="4">
    <source>
        <dbReference type="ARBA" id="ARBA00023136"/>
    </source>
</evidence>
<evidence type="ECO:0000313" key="7">
    <source>
        <dbReference type="EMBL" id="KYH25192.1"/>
    </source>
</evidence>
<feature type="transmembrane region" description="Helical" evidence="5">
    <location>
        <begin position="266"/>
        <end position="287"/>
    </location>
</feature>
<dbReference type="Proteomes" id="UP000075321">
    <property type="component" value="Unassembled WGS sequence"/>
</dbReference>
<keyword evidence="8" id="KW-1185">Reference proteome</keyword>
<comment type="subcellular location">
    <subcellularLocation>
        <location evidence="1">Membrane</location>
        <topology evidence="1">Multi-pass membrane protein</topology>
    </subcellularLocation>
</comment>
<dbReference type="PATRIC" id="fig|1008153.3.peg.2837"/>
<feature type="domain" description="EamA" evidence="6">
    <location>
        <begin position="151"/>
        <end position="282"/>
    </location>
</feature>
<dbReference type="InterPro" id="IPR037185">
    <property type="entry name" value="EmrE-like"/>
</dbReference>
<name>A0A151ACF9_9EURY</name>
<sequence length="320" mass="33249">MFLATAVFFGGTFVAAKAGIEYMPPLLFVALRFDIAAVLLLGYVLLTHSREEWVPRTRADVAGIAAAGLFSIGLANAMLFLGQQYVSSAVASIVFSLNPILTPVFAAVLLSDERLSAPEAVGMVVALLGVAIVIDLDPANLLTSAGPVHAILLLGAIGAALGGVLIRRADASMPSTARTAWGLPVGALLCHVLALSQGEHLAAIEWTSEGLVALGYVAVFSGALAYIAYFGLLDEIGAIRTNLAFYLVPVVAALGGWVFLGEAITPVTIVGFLVVFAGFAILNHGWIGRELAGLRSSFGTDAHSSEGACVVGENNWNEQD</sequence>
<dbReference type="InterPro" id="IPR000620">
    <property type="entry name" value="EamA_dom"/>
</dbReference>
<feature type="transmembrane region" description="Helical" evidence="5">
    <location>
        <begin position="243"/>
        <end position="260"/>
    </location>
</feature>
<feature type="transmembrane region" description="Helical" evidence="5">
    <location>
        <begin position="117"/>
        <end position="136"/>
    </location>
</feature>
<feature type="transmembrane region" description="Helical" evidence="5">
    <location>
        <begin position="58"/>
        <end position="79"/>
    </location>
</feature>
<dbReference type="SUPFAM" id="SSF103481">
    <property type="entry name" value="Multidrug resistance efflux transporter EmrE"/>
    <property type="match status" value="2"/>
</dbReference>
<keyword evidence="4 5" id="KW-0472">Membrane</keyword>
<keyword evidence="3 5" id="KW-1133">Transmembrane helix</keyword>
<dbReference type="GO" id="GO:0016020">
    <property type="term" value="C:membrane"/>
    <property type="evidence" value="ECO:0007669"/>
    <property type="project" value="UniProtKB-SubCell"/>
</dbReference>
<comment type="caution">
    <text evidence="7">The sequence shown here is derived from an EMBL/GenBank/DDBJ whole genome shotgun (WGS) entry which is preliminary data.</text>
</comment>
<dbReference type="AlphaFoldDB" id="A0A151ACF9"/>
<keyword evidence="2 5" id="KW-0812">Transmembrane</keyword>
<evidence type="ECO:0000259" key="6">
    <source>
        <dbReference type="Pfam" id="PF00892"/>
    </source>
</evidence>
<feature type="transmembrane region" description="Helical" evidence="5">
    <location>
        <begin position="179"/>
        <end position="198"/>
    </location>
</feature>